<keyword evidence="4" id="KW-1185">Reference proteome</keyword>
<dbReference type="InterPro" id="IPR051457">
    <property type="entry name" value="2-oxoacid:Fd_oxidoreductase"/>
</dbReference>
<gene>
    <name evidence="3" type="primary">korB</name>
    <name evidence="3" type="ordered locus">CSE_10160</name>
</gene>
<dbReference type="GO" id="GO:0030976">
    <property type="term" value="F:thiamine pyrophosphate binding"/>
    <property type="evidence" value="ECO:0007669"/>
    <property type="project" value="InterPro"/>
</dbReference>
<organism evidence="3 4">
    <name type="scientific">Caldisericum exile (strain DSM 21853 / NBRC 104410 / AZM16c01)</name>
    <dbReference type="NCBI Taxonomy" id="511051"/>
    <lineage>
        <taxon>Bacteria</taxon>
        <taxon>Pseudomonadati</taxon>
        <taxon>Caldisericota/Cryosericota group</taxon>
        <taxon>Caldisericota</taxon>
        <taxon>Caldisericia</taxon>
        <taxon>Caldisericales</taxon>
        <taxon>Caldisericaceae</taxon>
        <taxon>Caldisericum</taxon>
    </lineage>
</organism>
<protein>
    <submittedName>
        <fullName evidence="3">2-oxoglutarate ferredoxin oxidoreductase beta subunit</fullName>
        <ecNumber evidence="3">1.2.7.3</ecNumber>
    </submittedName>
</protein>
<dbReference type="EMBL" id="AP012051">
    <property type="protein sequence ID" value="BAL81142.1"/>
    <property type="molecule type" value="Genomic_DNA"/>
</dbReference>
<dbReference type="SUPFAM" id="SSF52518">
    <property type="entry name" value="Thiamin diphosphate-binding fold (THDP-binding)"/>
    <property type="match status" value="1"/>
</dbReference>
<dbReference type="GO" id="GO:0047553">
    <property type="term" value="F:2-oxoglutarate synthase activity"/>
    <property type="evidence" value="ECO:0007669"/>
    <property type="project" value="UniProtKB-EC"/>
</dbReference>
<dbReference type="PANTHER" id="PTHR48084">
    <property type="entry name" value="2-OXOGLUTARATE OXIDOREDUCTASE SUBUNIT KORB-RELATED"/>
    <property type="match status" value="1"/>
</dbReference>
<dbReference type="GO" id="GO:0044281">
    <property type="term" value="P:small molecule metabolic process"/>
    <property type="evidence" value="ECO:0007669"/>
    <property type="project" value="UniProtKB-ARBA"/>
</dbReference>
<name>A0A7U6JH05_CALEA</name>
<dbReference type="AlphaFoldDB" id="A0A7U6JH05"/>
<evidence type="ECO:0000256" key="1">
    <source>
        <dbReference type="ARBA" id="ARBA00023002"/>
    </source>
</evidence>
<dbReference type="KEGG" id="cex:CSE_10160"/>
<evidence type="ECO:0000259" key="2">
    <source>
        <dbReference type="Pfam" id="PF02775"/>
    </source>
</evidence>
<dbReference type="RefSeq" id="WP_014453544.1">
    <property type="nucleotide sequence ID" value="NC_017096.1"/>
</dbReference>
<dbReference type="Proteomes" id="UP000004793">
    <property type="component" value="Chromosome"/>
</dbReference>
<reference evidence="3 4" key="1">
    <citation type="submission" date="2011-01" db="EMBL/GenBank/DDBJ databases">
        <title>Whole genome sequence of Caldisericum exile AZM16c01.</title>
        <authorList>
            <person name="Narita-Yamada S."/>
            <person name="Kawakoshi A."/>
            <person name="Nakamura S."/>
            <person name="Sasagawa M."/>
            <person name="Fukada J."/>
            <person name="Sekine M."/>
            <person name="Kato Y."/>
            <person name="Fukai R."/>
            <person name="Sasaki K."/>
            <person name="Hanamaki A."/>
            <person name="Narita H."/>
            <person name="Konno Y."/>
            <person name="Mori K."/>
            <person name="Yamazaki S."/>
            <person name="Suzuki K."/>
            <person name="Fujita N."/>
        </authorList>
    </citation>
    <scope>NUCLEOTIDE SEQUENCE [LARGE SCALE GENOMIC DNA]</scope>
    <source>
        <strain evidence="4">DSM 21853 / NBRC 104410 / AZM16c01</strain>
    </source>
</reference>
<proteinExistence type="predicted"/>
<sequence length="272" mass="30006">MYTEISLENLRENKLPHIWCAGCGNGIVLGAILRAIERSKIDKDKIVFVSGIGCAGRSSGYVNFNTLHTLHGRPLAFATGIKLANPDLHVIVATGDGDLAAIGGNHFIHTAKRNIDMTVIVFNNFTYGMTGGQVSPTTPDKAYTTTTPFGEIEEPMDISYLAVASGATYVARETIASPFVLEKYILNGIMHKGFSLIEAVSSCVTEFGRRNKLEDPAIYIKWLKDKSIPYSKTNALSVKDGIVVGEFINVEKEEFTEKYYEMVKKVRNEERD</sequence>
<dbReference type="CDD" id="cd03375">
    <property type="entry name" value="TPP_OGFOR"/>
    <property type="match status" value="1"/>
</dbReference>
<dbReference type="InterPro" id="IPR011766">
    <property type="entry name" value="TPP_enzyme_TPP-bd"/>
</dbReference>
<dbReference type="Pfam" id="PF02775">
    <property type="entry name" value="TPP_enzyme_C"/>
    <property type="match status" value="1"/>
</dbReference>
<keyword evidence="1 3" id="KW-0560">Oxidoreductase</keyword>
<accession>A0A7U6JH05</accession>
<dbReference type="EC" id="1.2.7.3" evidence="3"/>
<dbReference type="PANTHER" id="PTHR48084:SF1">
    <property type="entry name" value="2-OXOGLUTARATE SYNTHASE SUBUNIT KORB"/>
    <property type="match status" value="1"/>
</dbReference>
<dbReference type="GO" id="GO:0045333">
    <property type="term" value="P:cellular respiration"/>
    <property type="evidence" value="ECO:0007669"/>
    <property type="project" value="UniProtKB-ARBA"/>
</dbReference>
<evidence type="ECO:0000313" key="3">
    <source>
        <dbReference type="EMBL" id="BAL81142.1"/>
    </source>
</evidence>
<feature type="domain" description="Thiamine pyrophosphate enzyme TPP-binding" evidence="2">
    <location>
        <begin position="55"/>
        <end position="198"/>
    </location>
</feature>
<dbReference type="InterPro" id="IPR029061">
    <property type="entry name" value="THDP-binding"/>
</dbReference>
<dbReference type="OrthoDB" id="9775140at2"/>
<evidence type="ECO:0000313" key="4">
    <source>
        <dbReference type="Proteomes" id="UP000004793"/>
    </source>
</evidence>
<dbReference type="Gene3D" id="3.40.50.970">
    <property type="match status" value="1"/>
</dbReference>